<proteinExistence type="predicted"/>
<dbReference type="Proteomes" id="UP001146793">
    <property type="component" value="Unassembled WGS sequence"/>
</dbReference>
<protein>
    <submittedName>
        <fullName evidence="2">Uncharacterized protein</fullName>
    </submittedName>
</protein>
<evidence type="ECO:0000313" key="3">
    <source>
        <dbReference type="Proteomes" id="UP001146793"/>
    </source>
</evidence>
<evidence type="ECO:0000256" key="1">
    <source>
        <dbReference type="SAM" id="MobiDB-lite"/>
    </source>
</evidence>
<comment type="caution">
    <text evidence="2">The sequence shown here is derived from an EMBL/GenBank/DDBJ whole genome shotgun (WGS) entry which is preliminary data.</text>
</comment>
<name>A0AAV7Y7N5_9EUKA</name>
<dbReference type="EMBL" id="JANTQA010000070">
    <property type="protein sequence ID" value="KAJ3425832.1"/>
    <property type="molecule type" value="Genomic_DNA"/>
</dbReference>
<sequence length="392" mass="46201">MSLLLKKTKIPSRLGNRANSSNYVPNKEEREDYNLCTEKQKVELEKMRTMTLNKKRFKILYDTLPELFVHREKVVLIDKRLVNIYCVAIRNGRSNVRKTISNFYQGFSNVTPRTHKGFILVKNGTTLDEIDKYEELKEYKEDIKSILKKPRKRKRTSKPQKKAQGKSITKKELKPTPKNSKPALKTSQLVPETAGVFKRRRLNTRRKLKIKKGKKKKKKKIIIVRRKTKIAVEKEIKKESKTLTKIEKTQPNYEIKKQAIQVKKIANCYQEEIKMEEQNNLFSIPKNYLDFDKEDFKVSQYESEFYSSDYEDTDYSDYQIESNYSFAKSPSVFQLDEVDLNLGVSEIPALNPNEFIDFNFYHEDTNTATGKGTVVNHTFHEDEKLYDRNIIY</sequence>
<gene>
    <name evidence="2" type="ORF">M0812_28278</name>
</gene>
<accession>A0AAV7Y7N5</accession>
<organism evidence="2 3">
    <name type="scientific">Anaeramoeba flamelloides</name>
    <dbReference type="NCBI Taxonomy" id="1746091"/>
    <lineage>
        <taxon>Eukaryota</taxon>
        <taxon>Metamonada</taxon>
        <taxon>Anaeramoebidae</taxon>
        <taxon>Anaeramoeba</taxon>
    </lineage>
</organism>
<feature type="compositionally biased region" description="Basic residues" evidence="1">
    <location>
        <begin position="147"/>
        <end position="164"/>
    </location>
</feature>
<dbReference type="AlphaFoldDB" id="A0AAV7Y7N5"/>
<feature type="region of interest" description="Disordered" evidence="1">
    <location>
        <begin position="147"/>
        <end position="190"/>
    </location>
</feature>
<reference evidence="2" key="1">
    <citation type="submission" date="2022-08" db="EMBL/GenBank/DDBJ databases">
        <title>Novel sulphate-reducing endosymbionts in the free-living metamonad Anaeramoeba.</title>
        <authorList>
            <person name="Jerlstrom-Hultqvist J."/>
            <person name="Cepicka I."/>
            <person name="Gallot-Lavallee L."/>
            <person name="Salas-Leiva D."/>
            <person name="Curtis B.A."/>
            <person name="Zahonova K."/>
            <person name="Pipaliya S."/>
            <person name="Dacks J."/>
            <person name="Roger A.J."/>
        </authorList>
    </citation>
    <scope>NUCLEOTIDE SEQUENCE</scope>
    <source>
        <strain evidence="2">Busselton2</strain>
    </source>
</reference>
<evidence type="ECO:0000313" key="2">
    <source>
        <dbReference type="EMBL" id="KAJ3425832.1"/>
    </source>
</evidence>